<organism evidence="12 13">
    <name type="scientific">Soehngenia longivitae</name>
    <dbReference type="NCBI Taxonomy" id="2562294"/>
    <lineage>
        <taxon>Bacteria</taxon>
        <taxon>Bacillati</taxon>
        <taxon>Bacillota</taxon>
        <taxon>Tissierellia</taxon>
        <taxon>Tissierellales</taxon>
        <taxon>Tissierellaceae</taxon>
        <taxon>Soehngenia</taxon>
    </lineage>
</organism>
<keyword evidence="5" id="KW-0571">Peptide transport</keyword>
<dbReference type="GO" id="GO:0015031">
    <property type="term" value="P:protein transport"/>
    <property type="evidence" value="ECO:0007669"/>
    <property type="project" value="UniProtKB-KW"/>
</dbReference>
<evidence type="ECO:0000256" key="4">
    <source>
        <dbReference type="ARBA" id="ARBA00022692"/>
    </source>
</evidence>
<name>A0A4Z0D9Y8_9FIRM</name>
<dbReference type="AlphaFoldDB" id="A0A4Z0D9Y8"/>
<keyword evidence="7 10" id="KW-1133">Transmembrane helix</keyword>
<dbReference type="GO" id="GO:0015833">
    <property type="term" value="P:peptide transport"/>
    <property type="evidence" value="ECO:0007669"/>
    <property type="project" value="UniProtKB-KW"/>
</dbReference>
<dbReference type="Gene3D" id="1.10.3720.10">
    <property type="entry name" value="MetI-like"/>
    <property type="match status" value="1"/>
</dbReference>
<accession>A0A4Z0D9Y8</accession>
<dbReference type="PANTHER" id="PTHR43386">
    <property type="entry name" value="OLIGOPEPTIDE TRANSPORT SYSTEM PERMEASE PROTEIN APPC"/>
    <property type="match status" value="1"/>
</dbReference>
<evidence type="ECO:0000256" key="5">
    <source>
        <dbReference type="ARBA" id="ARBA00022856"/>
    </source>
</evidence>
<comment type="caution">
    <text evidence="12">The sequence shown here is derived from an EMBL/GenBank/DDBJ whole genome shotgun (WGS) entry which is preliminary data.</text>
</comment>
<evidence type="ECO:0000256" key="7">
    <source>
        <dbReference type="ARBA" id="ARBA00022989"/>
    </source>
</evidence>
<feature type="transmembrane region" description="Helical" evidence="10">
    <location>
        <begin position="248"/>
        <end position="268"/>
    </location>
</feature>
<comment type="similarity">
    <text evidence="9">Belongs to the binding-protein-dependent transport system permease family. OppBC subfamily.</text>
</comment>
<dbReference type="Pfam" id="PF12911">
    <property type="entry name" value="OppC_N"/>
    <property type="match status" value="1"/>
</dbReference>
<evidence type="ECO:0000256" key="10">
    <source>
        <dbReference type="RuleBase" id="RU363032"/>
    </source>
</evidence>
<feature type="domain" description="ABC transmembrane type-1" evidence="11">
    <location>
        <begin position="112"/>
        <end position="300"/>
    </location>
</feature>
<dbReference type="InterPro" id="IPR035906">
    <property type="entry name" value="MetI-like_sf"/>
</dbReference>
<evidence type="ECO:0000256" key="2">
    <source>
        <dbReference type="ARBA" id="ARBA00022448"/>
    </source>
</evidence>
<comment type="subcellular location">
    <subcellularLocation>
        <location evidence="1 10">Cell membrane</location>
        <topology evidence="1 10">Multi-pass membrane protein</topology>
    </subcellularLocation>
</comment>
<keyword evidence="4 10" id="KW-0812">Transmembrane</keyword>
<keyword evidence="6" id="KW-0653">Protein transport</keyword>
<dbReference type="PANTHER" id="PTHR43386:SF24">
    <property type="entry name" value="OLIGOPEPTIDE TRANSPORT SYSTEM PERMEASE PROTEIN AMID"/>
    <property type="match status" value="1"/>
</dbReference>
<feature type="transmembrane region" description="Helical" evidence="10">
    <location>
        <begin position="116"/>
        <end position="138"/>
    </location>
</feature>
<dbReference type="GO" id="GO:0055085">
    <property type="term" value="P:transmembrane transport"/>
    <property type="evidence" value="ECO:0007669"/>
    <property type="project" value="InterPro"/>
</dbReference>
<dbReference type="OrthoDB" id="9783218at2"/>
<sequence>MDKMYYNGTELPDDLFDEIPLDEQLSEESGYSNYSYWRSTFRTFFKSKLSIFLVIIIVVLSLFSFLYPVFSNVDPQQVTLDMDKWNVNANSQNWFGTDGLGRDIWARTWYGTRNSLLLALVIALIEVGVGSIVGAIWGYVRRIDPLMIELYNIITNIPSTVYLILLSYILEPSFTTIVIALASSGWIVEAKFMRNKVLSLRESEYNIASQCLGTPLKRIVAKNIIPHLVSLIIMEAALTVPYSIGSEVFLGFVGLGLPLDSVTLGNMVNQGRANFMLYPYQMLYPTLVLCIITISFYIVGNKFADASDPKNHV</sequence>
<evidence type="ECO:0000313" key="13">
    <source>
        <dbReference type="Proteomes" id="UP000298381"/>
    </source>
</evidence>
<evidence type="ECO:0000256" key="8">
    <source>
        <dbReference type="ARBA" id="ARBA00023136"/>
    </source>
</evidence>
<evidence type="ECO:0000256" key="1">
    <source>
        <dbReference type="ARBA" id="ARBA00004651"/>
    </source>
</evidence>
<dbReference type="InterPro" id="IPR000515">
    <property type="entry name" value="MetI-like"/>
</dbReference>
<evidence type="ECO:0000313" key="12">
    <source>
        <dbReference type="EMBL" id="TFZ41719.1"/>
    </source>
</evidence>
<dbReference type="EMBL" id="SRIB01000001">
    <property type="protein sequence ID" value="TFZ41719.1"/>
    <property type="molecule type" value="Genomic_DNA"/>
</dbReference>
<feature type="transmembrane region" description="Helical" evidence="10">
    <location>
        <begin position="280"/>
        <end position="299"/>
    </location>
</feature>
<dbReference type="Pfam" id="PF00528">
    <property type="entry name" value="BPD_transp_1"/>
    <property type="match status" value="1"/>
</dbReference>
<keyword evidence="13" id="KW-1185">Reference proteome</keyword>
<dbReference type="InterPro" id="IPR050366">
    <property type="entry name" value="BP-dependent_transpt_permease"/>
</dbReference>
<dbReference type="InterPro" id="IPR025966">
    <property type="entry name" value="OppC_N"/>
</dbReference>
<dbReference type="CDD" id="cd06261">
    <property type="entry name" value="TM_PBP2"/>
    <property type="match status" value="1"/>
</dbReference>
<dbReference type="SUPFAM" id="SSF161098">
    <property type="entry name" value="MetI-like"/>
    <property type="match status" value="1"/>
</dbReference>
<gene>
    <name evidence="12" type="ORF">E4100_00875</name>
</gene>
<keyword evidence="2 10" id="KW-0813">Transport</keyword>
<keyword evidence="8 10" id="KW-0472">Membrane</keyword>
<protein>
    <submittedName>
        <fullName evidence="12">ABC transporter permease</fullName>
    </submittedName>
</protein>
<evidence type="ECO:0000256" key="9">
    <source>
        <dbReference type="ARBA" id="ARBA00024202"/>
    </source>
</evidence>
<keyword evidence="3" id="KW-1003">Cell membrane</keyword>
<dbReference type="PROSITE" id="PS50928">
    <property type="entry name" value="ABC_TM1"/>
    <property type="match status" value="1"/>
</dbReference>
<feature type="transmembrane region" description="Helical" evidence="10">
    <location>
        <begin position="49"/>
        <end position="70"/>
    </location>
</feature>
<dbReference type="GO" id="GO:0005886">
    <property type="term" value="C:plasma membrane"/>
    <property type="evidence" value="ECO:0007669"/>
    <property type="project" value="UniProtKB-SubCell"/>
</dbReference>
<evidence type="ECO:0000256" key="6">
    <source>
        <dbReference type="ARBA" id="ARBA00022927"/>
    </source>
</evidence>
<proteinExistence type="inferred from homology"/>
<dbReference type="RefSeq" id="WP_135269917.1">
    <property type="nucleotide sequence ID" value="NZ_SRIB01000001.1"/>
</dbReference>
<dbReference type="Proteomes" id="UP000298381">
    <property type="component" value="Unassembled WGS sequence"/>
</dbReference>
<evidence type="ECO:0000256" key="3">
    <source>
        <dbReference type="ARBA" id="ARBA00022475"/>
    </source>
</evidence>
<evidence type="ECO:0000259" key="11">
    <source>
        <dbReference type="PROSITE" id="PS50928"/>
    </source>
</evidence>
<reference evidence="12 13" key="1">
    <citation type="submission" date="2019-03" db="EMBL/GenBank/DDBJ databases">
        <title>Draft genome sequence data and analysis of a Fermenting Bacterium, Soehngenia longevitae strain 1933PT, isolated from petroleum reservoir in Azerbaijan.</title>
        <authorList>
            <person name="Grouzdev D.S."/>
            <person name="Bidzhieva S.K."/>
            <person name="Sokolova D.S."/>
            <person name="Tourova T.P."/>
            <person name="Poltaraus A.B."/>
            <person name="Nazina T.N."/>
        </authorList>
    </citation>
    <scope>NUCLEOTIDE SEQUENCE [LARGE SCALE GENOMIC DNA]</scope>
    <source>
        <strain evidence="12 13">1933P</strain>
    </source>
</reference>